<dbReference type="EMBL" id="GDKF01004136">
    <property type="protein sequence ID" value="JAT74486.1"/>
    <property type="molecule type" value="Transcribed_RNA"/>
</dbReference>
<feature type="region of interest" description="Disordered" evidence="1">
    <location>
        <begin position="1"/>
        <end position="28"/>
    </location>
</feature>
<organism evidence="2">
    <name type="scientific">Auxenochlorella protothecoides</name>
    <name type="common">Green microalga</name>
    <name type="synonym">Chlorella protothecoides</name>
    <dbReference type="NCBI Taxonomy" id="3075"/>
    <lineage>
        <taxon>Eukaryota</taxon>
        <taxon>Viridiplantae</taxon>
        <taxon>Chlorophyta</taxon>
        <taxon>core chlorophytes</taxon>
        <taxon>Trebouxiophyceae</taxon>
        <taxon>Chlorellales</taxon>
        <taxon>Chlorellaceae</taxon>
        <taxon>Auxenochlorella</taxon>
    </lineage>
</organism>
<accession>A0A1D2A5J2</accession>
<sequence length="350" mass="36587">MANSVMAQPAMAMQCDTPDPPYPSTDLKPVAQPQIALERQPDDPSSHTPVVSLTRIDTARESPMDAQVQSLMHDPAFAAAVSAGQVRAAAEAAVAAYKRHKGLPEHAHRNGAHPSRPRGPLGYGTAARGKTLPSPASPGNGAAGLEPWQRDLLRGLTLEILAMEESVPWGLVRRYWRTKRTGWRRALRVAEGPADLVARLRELRAALLADDAALATCGEAWQAELDACAGLPDGLERVAGAWDELRACVAGWLEGPRGATPAPPLDPRRAAACVARAVAAARAACAAADPADALAQLPVEAILCHDAGALGALGAALEAQRARKPEEPGLASGLESGEDGDATDLDPCFD</sequence>
<protein>
    <submittedName>
        <fullName evidence="2">Uncharacterized protein</fullName>
    </submittedName>
</protein>
<gene>
    <name evidence="2" type="ORF">g.4059</name>
</gene>
<reference evidence="2" key="1">
    <citation type="submission" date="2015-08" db="EMBL/GenBank/DDBJ databases">
        <authorList>
            <person name="Babu N.S."/>
            <person name="Beckwith C.J."/>
            <person name="Beseler K.G."/>
            <person name="Brison A."/>
            <person name="Carone J.V."/>
            <person name="Caskin T.P."/>
            <person name="Diamond M."/>
            <person name="Durham M.E."/>
            <person name="Foxe J.M."/>
            <person name="Go M."/>
            <person name="Henderson B.A."/>
            <person name="Jones I.B."/>
            <person name="McGettigan J.A."/>
            <person name="Micheletti S.J."/>
            <person name="Nasrallah M.E."/>
            <person name="Ortiz D."/>
            <person name="Piller C.R."/>
            <person name="Privatt S.R."/>
            <person name="Schneider S.L."/>
            <person name="Sharp S."/>
            <person name="Smith T.C."/>
            <person name="Stanton J.D."/>
            <person name="Ullery H.E."/>
            <person name="Wilson R.J."/>
            <person name="Serrano M.G."/>
            <person name="Buck G."/>
            <person name="Lee V."/>
            <person name="Wang Y."/>
            <person name="Carvalho R."/>
            <person name="Voegtly L."/>
            <person name="Shi R."/>
            <person name="Duckworth R."/>
            <person name="Johnson A."/>
            <person name="Loviza R."/>
            <person name="Walstead R."/>
            <person name="Shah Z."/>
            <person name="Kiflezghi M."/>
            <person name="Wade K."/>
            <person name="Ball S.L."/>
            <person name="Bradley K.W."/>
            <person name="Asai D.J."/>
            <person name="Bowman C.A."/>
            <person name="Russell D.A."/>
            <person name="Pope W.H."/>
            <person name="Jacobs-Sera D."/>
            <person name="Hendrix R.W."/>
            <person name="Hatfull G.F."/>
        </authorList>
    </citation>
    <scope>NUCLEOTIDE SEQUENCE</scope>
</reference>
<feature type="region of interest" description="Disordered" evidence="1">
    <location>
        <begin position="321"/>
        <end position="350"/>
    </location>
</feature>
<feature type="compositionally biased region" description="Acidic residues" evidence="1">
    <location>
        <begin position="336"/>
        <end position="350"/>
    </location>
</feature>
<evidence type="ECO:0000256" key="1">
    <source>
        <dbReference type="SAM" id="MobiDB-lite"/>
    </source>
</evidence>
<evidence type="ECO:0000313" key="2">
    <source>
        <dbReference type="EMBL" id="JAT74486.1"/>
    </source>
</evidence>
<name>A0A1D2A5J2_AUXPR</name>
<dbReference type="AlphaFoldDB" id="A0A1D2A5J2"/>
<feature type="region of interest" description="Disordered" evidence="1">
    <location>
        <begin position="103"/>
        <end position="145"/>
    </location>
</feature>
<proteinExistence type="predicted"/>